<evidence type="ECO:0000256" key="6">
    <source>
        <dbReference type="SAM" id="Phobius"/>
    </source>
</evidence>
<feature type="transmembrane region" description="Helical" evidence="6">
    <location>
        <begin position="79"/>
        <end position="98"/>
    </location>
</feature>
<evidence type="ECO:0000256" key="2">
    <source>
        <dbReference type="ARBA" id="ARBA00022692"/>
    </source>
</evidence>
<dbReference type="PANTHER" id="PTHR31566">
    <property type="entry name" value="CYTOCHROME C BIOGENESIS PROTEIN CCS1, CHLOROPLASTIC"/>
    <property type="match status" value="1"/>
</dbReference>
<sequence length="497" mass="56053">MTPLTKALFGMPAMVFLLLLFAVASGTATFIENDFGTESAWALIYASWWFALIQLWLGLGLIYSAFAYKLFKKEKLPSLVFHASFLFILLGAGLTRYYGFEGTLHIREGKMENRVVSMEPFVQLRAYKDNEVFSADKQHLVSLLDVFGVNRFSLSLPLGEDEASLRYHSFVPNATTRLVEDEKGEPLVELVVSYKSQPRTIILRQGEVFETPDLIFAFAKNANETIGAPKPTLYMYKEENKFFMRSTHAFGWFNMADATKGDFLPLEVQSIDTTQLYSFKDLTFAPKKLLSLGKETLISQPPKPNEAPKPHALVATLSYKGEHKEVVLYGHGRGRPGYPAQAVAGGQMFQMEWGSKSFELPFNIELIDFQLDRYPGSRAPSSYASEVKVVDAQKNITLPWRIYMNHVLDYRGFRFFQSSYDQDEKGTILSVNQDPGKWPTYLGYFLLAVGLLFNLLNPKSRFGELIRSVNKEMGSARKLVAILALAGFLTSSQSLHA</sequence>
<organism evidence="8 9">
    <name type="scientific">Sulfurospirillum tamanense</name>
    <dbReference type="NCBI Taxonomy" id="2813362"/>
    <lineage>
        <taxon>Bacteria</taxon>
        <taxon>Pseudomonadati</taxon>
        <taxon>Campylobacterota</taxon>
        <taxon>Epsilonproteobacteria</taxon>
        <taxon>Campylobacterales</taxon>
        <taxon>Sulfurospirillaceae</taxon>
        <taxon>Sulfurospirillum</taxon>
    </lineage>
</organism>
<evidence type="ECO:0000256" key="3">
    <source>
        <dbReference type="ARBA" id="ARBA00022748"/>
    </source>
</evidence>
<dbReference type="InterPro" id="IPR023494">
    <property type="entry name" value="Cyt_c_bgen_Ccs1/CcsB/ResB"/>
</dbReference>
<reference evidence="8 9" key="3">
    <citation type="submission" date="2021-02" db="EMBL/GenBank/DDBJ databases">
        <authorList>
            <person name="Merkel A.Y."/>
        </authorList>
    </citation>
    <scope>NUCLEOTIDE SEQUENCE [LARGE SCALE GENOMIC DNA]</scope>
    <source>
        <strain evidence="8 9">T05b</strain>
    </source>
</reference>
<feature type="non-terminal residue" evidence="8">
    <location>
        <position position="497"/>
    </location>
</feature>
<keyword evidence="4 6" id="KW-1133">Transmembrane helix</keyword>
<evidence type="ECO:0000256" key="4">
    <source>
        <dbReference type="ARBA" id="ARBA00022989"/>
    </source>
</evidence>
<feature type="transmembrane region" description="Helical" evidence="6">
    <location>
        <begin position="46"/>
        <end position="67"/>
    </location>
</feature>
<gene>
    <name evidence="8" type="ORF">JWV37_11900</name>
</gene>
<accession>A0ABS2WV84</accession>
<keyword evidence="2 6" id="KW-0812">Transmembrane</keyword>
<evidence type="ECO:0000256" key="1">
    <source>
        <dbReference type="ARBA" id="ARBA00004141"/>
    </source>
</evidence>
<reference evidence="8 9" key="1">
    <citation type="submission" date="2021-02" db="EMBL/GenBank/DDBJ databases">
        <title>Sulfurospirillum tamanensis sp. nov.</title>
        <authorList>
            <person name="Frolova A."/>
            <person name="Merkel A."/>
            <person name="Slobodkin A."/>
        </authorList>
    </citation>
    <scope>NUCLEOTIDE SEQUENCE [LARGE SCALE GENOMIC DNA]</scope>
    <source>
        <strain evidence="8 9">T05b</strain>
    </source>
</reference>
<dbReference type="Pfam" id="PF05140">
    <property type="entry name" value="ResB"/>
    <property type="match status" value="1"/>
</dbReference>
<dbReference type="EMBL" id="JAFHKK010000041">
    <property type="protein sequence ID" value="MBN2965488.1"/>
    <property type="molecule type" value="Genomic_DNA"/>
</dbReference>
<name>A0ABS2WV84_9BACT</name>
<dbReference type="PANTHER" id="PTHR31566:SF5">
    <property type="entry name" value="RESB-LIKE DOMAIN-CONTAINING PROTEIN"/>
    <property type="match status" value="1"/>
</dbReference>
<dbReference type="RefSeq" id="WP_205460049.1">
    <property type="nucleotide sequence ID" value="NZ_JAFHKK010000041.1"/>
</dbReference>
<evidence type="ECO:0000313" key="9">
    <source>
        <dbReference type="Proteomes" id="UP000703590"/>
    </source>
</evidence>
<evidence type="ECO:0000313" key="8">
    <source>
        <dbReference type="EMBL" id="MBN2965488.1"/>
    </source>
</evidence>
<proteinExistence type="predicted"/>
<keyword evidence="5 6" id="KW-0472">Membrane</keyword>
<evidence type="ECO:0000259" key="7">
    <source>
        <dbReference type="Pfam" id="PF05140"/>
    </source>
</evidence>
<comment type="subcellular location">
    <subcellularLocation>
        <location evidence="1">Membrane</location>
        <topology evidence="1">Multi-pass membrane protein</topology>
    </subcellularLocation>
</comment>
<comment type="caution">
    <text evidence="8">The sequence shown here is derived from an EMBL/GenBank/DDBJ whole genome shotgun (WGS) entry which is preliminary data.</text>
</comment>
<dbReference type="Proteomes" id="UP000703590">
    <property type="component" value="Unassembled WGS sequence"/>
</dbReference>
<protein>
    <submittedName>
        <fullName evidence="8">Cytochrome c biogenesis protein ResB</fullName>
    </submittedName>
</protein>
<dbReference type="InterPro" id="IPR007816">
    <property type="entry name" value="ResB-like_domain"/>
</dbReference>
<feature type="domain" description="ResB-like" evidence="7">
    <location>
        <begin position="352"/>
        <end position="425"/>
    </location>
</feature>
<evidence type="ECO:0000256" key="5">
    <source>
        <dbReference type="ARBA" id="ARBA00023136"/>
    </source>
</evidence>
<keyword evidence="3" id="KW-0201">Cytochrome c-type biogenesis</keyword>
<reference evidence="9" key="2">
    <citation type="submission" date="2021-02" db="EMBL/GenBank/DDBJ databases">
        <title>Sulfurospirillum tamanensis sp. nov.</title>
        <authorList>
            <person name="Merkel A.Y."/>
        </authorList>
    </citation>
    <scope>NUCLEOTIDE SEQUENCE [LARGE SCALE GENOMIC DNA]</scope>
    <source>
        <strain evidence="9">T05b</strain>
    </source>
</reference>
<keyword evidence="9" id="KW-1185">Reference proteome</keyword>